<organism evidence="1 2">
    <name type="scientific">Treponema putidum</name>
    <dbReference type="NCBI Taxonomy" id="221027"/>
    <lineage>
        <taxon>Bacteria</taxon>
        <taxon>Pseudomonadati</taxon>
        <taxon>Spirochaetota</taxon>
        <taxon>Spirochaetia</taxon>
        <taxon>Spirochaetales</taxon>
        <taxon>Treponemataceae</taxon>
        <taxon>Treponema</taxon>
    </lineage>
</organism>
<proteinExistence type="predicted"/>
<evidence type="ECO:0000313" key="2">
    <source>
        <dbReference type="Proteomes" id="UP001058682"/>
    </source>
</evidence>
<sequence>MPETTDWETKKFDELFDDEIRVLTRRREHDKDCSIDDLQGTLEALYVLEGNNINGRSKVHEIALSASISAYEKFIEDWKNEKTTKK</sequence>
<name>A0AAE9MUE5_9SPIR</name>
<protein>
    <submittedName>
        <fullName evidence="1">Uncharacterized protein</fullName>
    </submittedName>
</protein>
<gene>
    <name evidence="1" type="ORF">E4N74_07765</name>
</gene>
<accession>A0AAE9MUE5</accession>
<evidence type="ECO:0000313" key="1">
    <source>
        <dbReference type="EMBL" id="UTY33907.1"/>
    </source>
</evidence>
<dbReference type="EMBL" id="CP038804">
    <property type="protein sequence ID" value="UTY33907.1"/>
    <property type="molecule type" value="Genomic_DNA"/>
</dbReference>
<reference evidence="1" key="1">
    <citation type="submission" date="2019-04" db="EMBL/GenBank/DDBJ databases">
        <title>Whole genome sequencing of oral phylogroup 2 treponemes.</title>
        <authorList>
            <person name="Chan Y."/>
            <person name="Zeng H.H."/>
            <person name="Yu X.L."/>
            <person name="Leung W.K."/>
            <person name="Watt R.M."/>
        </authorList>
    </citation>
    <scope>NUCLEOTIDE SEQUENCE</scope>
    <source>
        <strain evidence="1">OMZ 835</strain>
    </source>
</reference>
<dbReference type="Proteomes" id="UP001058682">
    <property type="component" value="Chromosome"/>
</dbReference>
<dbReference type="AlphaFoldDB" id="A0AAE9MUE5"/>
<dbReference type="RefSeq" id="WP_255817148.1">
    <property type="nucleotide sequence ID" value="NZ_CP038803.1"/>
</dbReference>